<dbReference type="EMBL" id="DAAQTN010000028">
    <property type="protein sequence ID" value="HAE0809501.1"/>
    <property type="molecule type" value="Genomic_DNA"/>
</dbReference>
<evidence type="ECO:0000313" key="31">
    <source>
        <dbReference type="EMBL" id="EDF9743101.1"/>
    </source>
</evidence>
<dbReference type="EMBL" id="AAKXFP010000033">
    <property type="protein sequence ID" value="ECW6428110.1"/>
    <property type="molecule type" value="Genomic_DNA"/>
</dbReference>
<dbReference type="EMBL" id="DAAWCN010000063">
    <property type="protein sequence ID" value="HAF7255306.1"/>
    <property type="molecule type" value="Genomic_DNA"/>
</dbReference>
<dbReference type="EMBL" id="AAKYVF010000048">
    <property type="protein sequence ID" value="ECX1557073.1"/>
    <property type="molecule type" value="Genomic_DNA"/>
</dbReference>
<evidence type="ECO:0000313" key="35">
    <source>
        <dbReference type="EMBL" id="HAE0766600.1"/>
    </source>
</evidence>
<evidence type="ECO:0000313" key="38">
    <source>
        <dbReference type="EMBL" id="HAE0882879.1"/>
    </source>
</evidence>
<feature type="transmembrane region" description="Helical" evidence="1">
    <location>
        <begin position="312"/>
        <end position="333"/>
    </location>
</feature>
<evidence type="ECO:0000313" key="18">
    <source>
        <dbReference type="EMBL" id="ECV3153009.1"/>
    </source>
</evidence>
<keyword evidence="1" id="KW-0812">Transmembrane</keyword>
<evidence type="ECO:0000313" key="27">
    <source>
        <dbReference type="EMBL" id="EDB4303243.1"/>
    </source>
</evidence>
<evidence type="ECO:0000313" key="47">
    <source>
        <dbReference type="EMBL" id="HAF1253738.1"/>
    </source>
</evidence>
<dbReference type="NCBIfam" id="NF033591">
    <property type="entry name" value="transpos_IS4_2"/>
    <property type="match status" value="1"/>
</dbReference>
<dbReference type="PANTHER" id="PTHR35404">
    <property type="entry name" value="TRANSPOSASE OF TN10"/>
    <property type="match status" value="1"/>
</dbReference>
<dbReference type="EMBL" id="DAAWDQ010000095">
    <property type="protein sequence ID" value="HAF7391976.1"/>
    <property type="molecule type" value="Genomic_DNA"/>
</dbReference>
<dbReference type="EMBL" id="AAGEDJ010000035">
    <property type="protein sequence ID" value="EBM9178800.1"/>
    <property type="molecule type" value="Genomic_DNA"/>
</dbReference>
<evidence type="ECO:0000313" key="48">
    <source>
        <dbReference type="EMBL" id="HAF7255306.1"/>
    </source>
</evidence>
<sequence length="393" mass="45077">MSARQVCQNFFCGALAPFHKYRQNALLDATIALINGASLTLTSIGRYLPGTAQVKNKIKRVDRLLGNVSLHHDIPLIFRNIISMLTNRLSLCVIAVDWSGYPSQEYHVLRASLICDGRSLPLLSWIVPSEKQQNAKVQQAFLNTLFEAVNPKARVIIVTDAGFQNDWFRHIKSLGWDFIGRIRGNVRMRLDSKGEYWFRRQELQASTKPEYLGPGMLARSKYTRCDGHFYLPKGRKNKCSRCGIARPSQIKDARSAAKEPWLIFSSTNNFKPREIMKLYSRRMQIEQNFRDEKSERFGFGLRASYSRSAERVLVLSLLATLSTIVLWLIGYHAENQGLHLRYQANSIKTRRVISYLTLAENVLRHSPLILKQTVLSTVLNHLARTYQNMVLVY</sequence>
<evidence type="ECO:0000313" key="9">
    <source>
        <dbReference type="EMBL" id="EBZ3296548.1"/>
    </source>
</evidence>
<dbReference type="EMBL" id="DAATNX010000022">
    <property type="protein sequence ID" value="HAE9330235.1"/>
    <property type="molecule type" value="Genomic_DNA"/>
</dbReference>
<accession>A0A3A3NPP0</accession>
<dbReference type="EMBL" id="AALIOX010000033">
    <property type="protein sequence ID" value="EDA0013115.1"/>
    <property type="molecule type" value="Genomic_DNA"/>
</dbReference>
<evidence type="ECO:0000313" key="29">
    <source>
        <dbReference type="EMBL" id="EDF3746059.1"/>
    </source>
</evidence>
<reference evidence="50" key="6">
    <citation type="submission" date="2019-03" db="EMBL/GenBank/DDBJ databases">
        <authorList>
            <person name="Levent G."/>
            <person name="Schlochtermeier A."/>
            <person name="Ives S.E."/>
            <person name="Norman K.N."/>
            <person name="Lawhon S.D."/>
            <person name="Loneragan G.H."/>
            <person name="Anderson R.C."/>
            <person name="Scott H.M."/>
        </authorList>
    </citation>
    <scope>NUCLEOTIDE SEQUENCE</scope>
    <source>
        <strain evidence="50">ME2L-19-263</strain>
    </source>
</reference>
<dbReference type="EMBL" id="AAMKGK010000046">
    <property type="protein sequence ID" value="EDI2489626.1"/>
    <property type="molecule type" value="Genomic_DNA"/>
</dbReference>
<evidence type="ECO:0000313" key="37">
    <source>
        <dbReference type="EMBL" id="HAE0809501.1"/>
    </source>
</evidence>
<dbReference type="EMBL" id="AAMAPH010000005">
    <property type="protein sequence ID" value="EDF3746059.1"/>
    <property type="molecule type" value="Genomic_DNA"/>
</dbReference>
<dbReference type="EMBL" id="DAAQTF010000003">
    <property type="protein sequence ID" value="HAE0766600.1"/>
    <property type="molecule type" value="Genomic_DNA"/>
</dbReference>
<dbReference type="GO" id="GO:0004803">
    <property type="term" value="F:transposase activity"/>
    <property type="evidence" value="ECO:0007669"/>
    <property type="project" value="InterPro"/>
</dbReference>
<dbReference type="EMBL" id="AALEDO010000030">
    <property type="protein sequence ID" value="ECY6789378.1"/>
    <property type="molecule type" value="Genomic_DNA"/>
</dbReference>
<dbReference type="InterPro" id="IPR047658">
    <property type="entry name" value="IS4-like_transpos"/>
</dbReference>
<dbReference type="EMBL" id="AAKSUE010000069">
    <property type="protein sequence ID" value="ECV0722566.1"/>
    <property type="molecule type" value="Genomic_DNA"/>
</dbReference>
<reference evidence="34" key="1">
    <citation type="journal article" date="2018" name="Genome Biol.">
        <title>SKESA: strategic k-mer extension for scrupulous assemblies.</title>
        <authorList>
            <person name="Souvorov A."/>
            <person name="Agarwala R."/>
            <person name="Lipman D.J."/>
        </authorList>
    </citation>
    <scope>NUCLEOTIDE SEQUENCE</scope>
    <source>
        <strain evidence="48">09-0646</strain>
        <strain evidence="40">09-1991</strain>
        <strain evidence="45">09-2247</strain>
        <strain evidence="44">09-5077</strain>
        <strain evidence="49">10-2196</strain>
        <strain evidence="41">10-6841</strain>
        <strain evidence="43">12-1128</strain>
        <strain evidence="47">12-4802</strain>
        <strain evidence="46">13-0136</strain>
        <strain evidence="42">BCW_2023</strain>
        <strain evidence="34">Salmonella enterica</strain>
    </source>
</reference>
<dbReference type="EMBL" id="AAGVOP010000219">
    <property type="protein sequence ID" value="EBS4622689.1"/>
    <property type="molecule type" value="Genomic_DNA"/>
</dbReference>
<name>A0A3V3HMW0_SALMO</name>
<dbReference type="EMBL" id="AAMCON010000042">
    <property type="protein sequence ID" value="EDF9743101.1"/>
    <property type="molecule type" value="Genomic_DNA"/>
</dbReference>
<dbReference type="Pfam" id="PF01609">
    <property type="entry name" value="DDE_Tnp_1"/>
    <property type="match status" value="1"/>
</dbReference>
<dbReference type="EMBL" id="AAFKBF010000033">
    <property type="protein sequence ID" value="EBG8089527.1"/>
    <property type="molecule type" value="Genomic_DNA"/>
</dbReference>
<evidence type="ECO:0000313" key="36">
    <source>
        <dbReference type="EMBL" id="HAE0782660.1"/>
    </source>
</evidence>
<dbReference type="EMBL" id="DAAQRW010000025">
    <property type="protein sequence ID" value="HAE0613151.1"/>
    <property type="molecule type" value="Genomic_DNA"/>
</dbReference>
<dbReference type="EMBL" id="DAARUM010000043">
    <property type="protein sequence ID" value="HAE3988711.1"/>
    <property type="molecule type" value="Genomic_DNA"/>
</dbReference>
<evidence type="ECO:0000313" key="46">
    <source>
        <dbReference type="EMBL" id="HAF0924854.1"/>
    </source>
</evidence>
<dbReference type="EMBL" id="AALRRW010000026">
    <property type="protein sequence ID" value="EDC6721727.1"/>
    <property type="molecule type" value="Genomic_DNA"/>
</dbReference>
<evidence type="ECO:0000256" key="1">
    <source>
        <dbReference type="SAM" id="Phobius"/>
    </source>
</evidence>
<dbReference type="Proteomes" id="UP000322618">
    <property type="component" value="Unassembled WGS sequence"/>
</dbReference>
<protein>
    <submittedName>
        <fullName evidence="23">IS4 family transposase</fullName>
    </submittedName>
    <submittedName>
        <fullName evidence="33">IS4/IS5 family transposase</fullName>
    </submittedName>
</protein>
<dbReference type="EMBL" id="AAKPPR010000003">
    <property type="protein sequence ID" value="ECU3333859.1"/>
    <property type="molecule type" value="Genomic_DNA"/>
</dbReference>
<proteinExistence type="predicted"/>
<dbReference type="EMBL" id="AAIOTV010000037">
    <property type="protein sequence ID" value="ECG5543698.1"/>
    <property type="molecule type" value="Genomic_DNA"/>
</dbReference>
<reference evidence="33" key="8">
    <citation type="submission" date="2019-10" db="EMBL/GenBank/DDBJ databases">
        <authorList>
            <consortium name="PulseNet: The National Subtyping Network for Foodborne Disease Surveillance"/>
            <person name="Tarr C.L."/>
            <person name="Trees E."/>
            <person name="Katz L.S."/>
            <person name="Carleton-Romer H.A."/>
            <person name="Stroika S."/>
            <person name="Kucerova Z."/>
            <person name="Roache K.F."/>
            <person name="Sabol A.L."/>
            <person name="Besser J."/>
            <person name="Gerner-Smidt P."/>
        </authorList>
    </citation>
    <scope>NUCLEOTIDE SEQUENCE</scope>
    <source>
        <strain evidence="33">PNUSAS005717</strain>
        <strain evidence="29">PNUSAS007847</strain>
    </source>
</reference>
<evidence type="ECO:0000313" key="19">
    <source>
        <dbReference type="EMBL" id="ECV9759327.1"/>
    </source>
</evidence>
<evidence type="ECO:0000313" key="40">
    <source>
        <dbReference type="EMBL" id="HAE2974145.1"/>
    </source>
</evidence>
<dbReference type="InterPro" id="IPR012337">
    <property type="entry name" value="RNaseH-like_sf"/>
</dbReference>
<evidence type="ECO:0000313" key="10">
    <source>
        <dbReference type="EMBL" id="ECB6709477.1"/>
    </source>
</evidence>
<evidence type="ECO:0000313" key="25">
    <source>
        <dbReference type="EMBL" id="ECZ7805625.1"/>
    </source>
</evidence>
<evidence type="ECO:0000313" key="45">
    <source>
        <dbReference type="EMBL" id="HAE9354796.1"/>
    </source>
</evidence>
<dbReference type="EMBL" id="AAKLCW010000095">
    <property type="protein sequence ID" value="ECS9171073.1"/>
    <property type="molecule type" value="Genomic_DNA"/>
</dbReference>
<dbReference type="EMBL" id="AALHUF010000031">
    <property type="protein sequence ID" value="ECZ7805625.1"/>
    <property type="molecule type" value="Genomic_DNA"/>
</dbReference>
<dbReference type="AlphaFoldDB" id="A0A3V3HMW0"/>
<dbReference type="PANTHER" id="PTHR35404:SF8">
    <property type="entry name" value="TRANSPOSASE OF TN10"/>
    <property type="match status" value="1"/>
</dbReference>
<dbReference type="EMBL" id="DAAUCY010000049">
    <property type="protein sequence ID" value="HAF1253738.1"/>
    <property type="molecule type" value="Genomic_DNA"/>
</dbReference>
<organism evidence="23">
    <name type="scientific">Salmonella montevideo</name>
    <dbReference type="NCBI Taxonomy" id="115981"/>
    <lineage>
        <taxon>Bacteria</taxon>
        <taxon>Pseudomonadati</taxon>
        <taxon>Pseudomonadota</taxon>
        <taxon>Gammaproteobacteria</taxon>
        <taxon>Enterobacterales</taxon>
        <taxon>Enterobacteriaceae</taxon>
        <taxon>Salmonella</taxon>
    </lineage>
</organism>
<evidence type="ECO:0000313" key="32">
    <source>
        <dbReference type="EMBL" id="EDG0899550.1"/>
    </source>
</evidence>
<evidence type="ECO:0000313" key="43">
    <source>
        <dbReference type="EMBL" id="HAE8951312.1"/>
    </source>
</evidence>
<accession>A0A3V3HMW0</accession>
<evidence type="ECO:0000313" key="16">
    <source>
        <dbReference type="EMBL" id="ECU3686727.1"/>
    </source>
</evidence>
<dbReference type="EMBL" id="DAAUAZ010000029">
    <property type="protein sequence ID" value="HAF0924854.1"/>
    <property type="molecule type" value="Genomic_DNA"/>
</dbReference>
<evidence type="ECO:0000313" key="49">
    <source>
        <dbReference type="EMBL" id="HAF7391976.1"/>
    </source>
</evidence>
<dbReference type="SUPFAM" id="SSF53098">
    <property type="entry name" value="Ribonuclease H-like"/>
    <property type="match status" value="1"/>
</dbReference>
<evidence type="ECO:0000313" key="17">
    <source>
        <dbReference type="EMBL" id="ECV0722566.1"/>
    </source>
</evidence>
<evidence type="ECO:0000313" key="22">
    <source>
        <dbReference type="EMBL" id="ECY3346969.1"/>
    </source>
</evidence>
<dbReference type="EMBL" id="DAATOZ010000087">
    <property type="protein sequence ID" value="HAE8951312.1"/>
    <property type="molecule type" value="Genomic_DNA"/>
</dbReference>
<dbReference type="EMBL" id="AAMARA010000018">
    <property type="protein sequence ID" value="EDF3870347.1"/>
    <property type="molecule type" value="Genomic_DNA"/>
</dbReference>
<evidence type="ECO:0000313" key="21">
    <source>
        <dbReference type="EMBL" id="ECX1557073.1"/>
    </source>
</evidence>
<dbReference type="EMBL" id="AAHQUA010000054">
    <property type="protein sequence ID" value="EBZ3296548.1"/>
    <property type="molecule type" value="Genomic_DNA"/>
</dbReference>
<evidence type="ECO:0000313" key="20">
    <source>
        <dbReference type="EMBL" id="ECW6428110.1"/>
    </source>
</evidence>
<dbReference type="EMBL" id="AAKMKW010000044">
    <property type="protein sequence ID" value="ECT3328274.1"/>
    <property type="molecule type" value="Genomic_DNA"/>
</dbReference>
<evidence type="ECO:0000313" key="50">
    <source>
        <dbReference type="EMBL" id="KAA7146236.1"/>
    </source>
</evidence>
<dbReference type="EMBL" id="AAKUXP010000058">
    <property type="protein sequence ID" value="ECV9759327.1"/>
    <property type="molecule type" value="Genomic_DNA"/>
</dbReference>
<feature type="domain" description="Transposase IS4-like" evidence="2">
    <location>
        <begin position="97"/>
        <end position="319"/>
    </location>
</feature>
<reference evidence="50 51" key="5">
    <citation type="journal article" date="2019" name="Proc. Natl. Acad. Sci. U.S.A.">
        <title>Microbiome composition shapes rapid genomic adaptation of Drosophila melanogaster.</title>
        <authorList>
            <person name="Rudman S.M."/>
            <person name="Greenblum S."/>
            <person name="Hughes R.C."/>
            <person name="Rajpurohit S."/>
            <person name="Kiratli O."/>
            <person name="Lowder D.B."/>
            <person name="Lemmon S.G."/>
            <person name="Petrov D.A."/>
            <person name="Chaston J.M."/>
            <person name="Schmidt P."/>
        </authorList>
    </citation>
    <scope>NUCLEOTIDE SEQUENCE [LARGE SCALE GENOMIC DNA]</scope>
    <source>
        <strain evidence="50 51">ME2L-19-263</strain>
    </source>
</reference>
<evidence type="ECO:0000313" key="24">
    <source>
        <dbReference type="EMBL" id="ECY9608906.1"/>
    </source>
</evidence>
<dbReference type="EMBL" id="AAKPRQ010000025">
    <property type="protein sequence ID" value="ECU3686727.1"/>
    <property type="molecule type" value="Genomic_DNA"/>
</dbReference>
<evidence type="ECO:0000313" key="34">
    <source>
        <dbReference type="EMBL" id="HAE0613151.1"/>
    </source>
</evidence>
<dbReference type="EMBL" id="AAHYIA010000037">
    <property type="protein sequence ID" value="ECB6709477.1"/>
    <property type="molecule type" value="Genomic_DNA"/>
</dbReference>
<dbReference type="EMBL" id="DAATOC010000089">
    <property type="protein sequence ID" value="HAE9354796.1"/>
    <property type="molecule type" value="Genomic_DNA"/>
</dbReference>
<dbReference type="InterPro" id="IPR002559">
    <property type="entry name" value="Transposase_11"/>
</dbReference>
<dbReference type="EMBL" id="SRBT01000035">
    <property type="protein sequence ID" value="KAA7146236.1"/>
    <property type="molecule type" value="Genomic_DNA"/>
</dbReference>
<evidence type="ECO:0000313" key="30">
    <source>
        <dbReference type="EMBL" id="EDF3870347.1"/>
    </source>
</evidence>
<dbReference type="EMBL" id="AAHIBZ010000042">
    <property type="protein sequence ID" value="EBW3457811.1"/>
    <property type="molecule type" value="Genomic_DNA"/>
</dbReference>
<keyword evidence="1" id="KW-0472">Membrane</keyword>
<evidence type="ECO:0000313" key="23">
    <source>
        <dbReference type="EMBL" id="ECY6789378.1"/>
    </source>
</evidence>
<evidence type="ECO:0000313" key="13">
    <source>
        <dbReference type="EMBL" id="ECS9171073.1"/>
    </source>
</evidence>
<evidence type="ECO:0000313" key="41">
    <source>
        <dbReference type="EMBL" id="HAE3988711.1"/>
    </source>
</evidence>
<evidence type="ECO:0000313" key="7">
    <source>
        <dbReference type="EMBL" id="EBS4622689.1"/>
    </source>
</evidence>
<reference evidence="40" key="4">
    <citation type="submission" date="2018-07" db="EMBL/GenBank/DDBJ databases">
        <authorList>
            <consortium name="NCBI Pathogen Detection Project"/>
        </authorList>
    </citation>
    <scope>NUCLEOTIDE SEQUENCE</scope>
    <source>
        <strain evidence="48">09-0646</strain>
        <strain evidence="40">09-1991</strain>
        <strain evidence="45">09-2247</strain>
        <strain evidence="44">09-5077</strain>
        <strain evidence="49">10-2196</strain>
        <strain evidence="41">10-6841</strain>
        <strain evidence="43">12-1128</strain>
        <strain evidence="47">12-4802</strain>
        <strain evidence="46">13-0136</strain>
        <strain evidence="42">BCW_2023</strain>
        <strain evidence="34">Salmonella enterica</strain>
    </source>
</reference>
<dbReference type="EMBL" id="AALGFK010000053">
    <property type="protein sequence ID" value="ECY9608906.1"/>
    <property type="molecule type" value="Genomic_DNA"/>
</dbReference>
<evidence type="ECO:0000313" key="26">
    <source>
        <dbReference type="EMBL" id="EDA0013115.1"/>
    </source>
</evidence>
<reference evidence="20" key="2">
    <citation type="submission" date="2018-07" db="EMBL/GenBank/DDBJ databases">
        <authorList>
            <consortium name="GenomeTrakr network: Whole genome sequencing for foodborne pathogen traceback"/>
        </authorList>
    </citation>
    <scope>NUCLEOTIDE SEQUENCE</scope>
    <source>
        <strain evidence="26">CFSAN032143</strain>
        <strain evidence="27">CFSAN032161</strain>
        <strain evidence="19">FDA00001465</strain>
        <strain evidence="25">FDA00004064</strain>
        <strain evidence="13">FSIS11809966</strain>
        <strain evidence="16">FSIS11812555</strain>
        <strain evidence="17">FSIS11813078</strain>
        <strain evidence="14">FSIS11813543</strain>
        <strain evidence="6">FSIS11919213</strain>
        <strain evidence="30">FSIS1709880</strain>
        <strain evidence="20">MDH-2014-00368</strain>
    </source>
</reference>
<gene>
    <name evidence="19" type="ORF">AHY82_25100</name>
    <name evidence="25" type="ORF">AIG37_22690</name>
    <name evidence="21" type="ORF">APO85_23625</name>
    <name evidence="22" type="ORF">AU259_23500</name>
    <name evidence="24" type="ORF">AVH73_21570</name>
    <name evidence="26" type="ORF">AXU14_22710</name>
    <name evidence="27" type="ORF">AXU32_22195</name>
    <name evidence="30" type="ORF">B0D32_21840</name>
    <name evidence="32" type="ORF">B6C67_21800</name>
    <name evidence="28" type="ORF">BIW02_22020</name>
    <name evidence="33" type="ORF">BS131_21860</name>
    <name evidence="29" type="ORF">BZ049_09485</name>
    <name evidence="23" type="ORF">C2689_23385</name>
    <name evidence="12" type="ORF">CW117_22265</name>
    <name evidence="17" type="ORF">D0215_23445</name>
    <name evidence="14" type="ORF">D2K49_18085</name>
    <name evidence="9" type="ORF">D9U82_17855</name>
    <name evidence="13" type="ORF">DK664_22405</name>
    <name evidence="8" type="ORF">DPE74_23275</name>
    <name evidence="18" type="ORF">DPL19_23215</name>
    <name evidence="7" type="ORF">DQS63_21805</name>
    <name evidence="15" type="ORF">DYO72_09640</name>
    <name evidence="16" type="ORF">DYT96_17500</name>
    <name evidence="10" type="ORF">E0U36_22185</name>
    <name evidence="11" type="ORF">E1406_23275</name>
    <name evidence="50" type="ORF">E4933_24015</name>
    <name evidence="6" type="ORF">E4S88_22705</name>
    <name evidence="5" type="ORF">EIC46_22415</name>
    <name evidence="4" type="ORF">FEH78_20950</name>
    <name evidence="3" type="ORF">FJJ53_22460</name>
    <name evidence="39" type="ORF">G2800_06860</name>
    <name evidence="34" type="ORF">G2805_22585</name>
    <name evidence="37" type="ORF">G2893_23165</name>
    <name evidence="36" type="ORF">G2898_01020</name>
    <name evidence="38" type="ORF">G2910_22535</name>
    <name evidence="35" type="ORF">G2911_08720</name>
    <name evidence="40" type="ORF">G3401_004535</name>
    <name evidence="41" type="ORF">G4B33_004496</name>
    <name evidence="45" type="ORF">G4Y05_004462</name>
    <name evidence="44" type="ORF">G4Y15_002324</name>
    <name evidence="43" type="ORF">G4Y21_004408</name>
    <name evidence="49" type="ORF">G9254_004610</name>
    <name evidence="47" type="ORF">G9G40_003512</name>
    <name evidence="46" type="ORF">G9G43_004581</name>
    <name evidence="48" type="ORF">G9X30_004455</name>
    <name evidence="31" type="ORF">GBH27_23435</name>
    <name evidence="42" type="ORF">GND10_004606</name>
    <name evidence="20" type="ORF">II32_21240</name>
</gene>
<evidence type="ECO:0000313" key="15">
    <source>
        <dbReference type="EMBL" id="ECU3333859.1"/>
    </source>
</evidence>
<dbReference type="EMBL" id="AAGJVW010000062">
    <property type="protein sequence ID" value="EBO8589467.1"/>
    <property type="molecule type" value="Genomic_DNA"/>
</dbReference>
<evidence type="ECO:0000259" key="2">
    <source>
        <dbReference type="Pfam" id="PF01609"/>
    </source>
</evidence>
<evidence type="ECO:0000313" key="33">
    <source>
        <dbReference type="EMBL" id="EDI2489626.1"/>
    </source>
</evidence>
<dbReference type="EMBL" id="AAKKUG010000020">
    <property type="protein sequence ID" value="ECS9001739.1"/>
    <property type="molecule type" value="Genomic_DNA"/>
</dbReference>
<dbReference type="GO" id="GO:0006313">
    <property type="term" value="P:DNA transposition"/>
    <property type="evidence" value="ECO:0007669"/>
    <property type="project" value="InterPro"/>
</dbReference>
<evidence type="ECO:0000313" key="8">
    <source>
        <dbReference type="EMBL" id="EBW3457811.1"/>
    </source>
</evidence>
<evidence type="ECO:0000313" key="12">
    <source>
        <dbReference type="EMBL" id="ECS9001739.1"/>
    </source>
</evidence>
<evidence type="ECO:0000313" key="5">
    <source>
        <dbReference type="EMBL" id="EBO8589467.1"/>
    </source>
</evidence>
<reference evidence="23" key="3">
    <citation type="submission" date="2018-07" db="EMBL/GenBank/DDBJ databases">
        <authorList>
            <consortium name="NARMS: The National Antimicrobial Resistance Monitoring System"/>
        </authorList>
    </citation>
    <scope>NUCLEOTIDE SEQUENCE</scope>
    <source>
        <strain evidence="15">CVM N17S1479</strain>
        <strain evidence="12">FSIS11705537</strain>
        <strain evidence="23">FSIS11807106</strain>
        <strain evidence="18">FSIS11810643</strain>
        <strain evidence="9">FSIS11814638</strain>
        <strain evidence="5">FSIS11815944</strain>
        <strain evidence="4">FSIS11920988</strain>
        <strain evidence="21">FSIS1500714</strain>
        <strain evidence="22">FSIS1504186</strain>
        <strain evidence="28">FSIS1607655</strain>
        <strain evidence="32">FSIS1700054</strain>
    </source>
</reference>
<dbReference type="EMBL" id="DAARLW010000035">
    <property type="protein sequence ID" value="HAE2974145.1"/>
    <property type="molecule type" value="Genomic_DNA"/>
</dbReference>
<comment type="caution">
    <text evidence="23">The sequence shown here is derived from an EMBL/GenBank/DDBJ whole genome shotgun (WGS) entry which is preliminary data.</text>
</comment>
<dbReference type="Proteomes" id="UP000839901">
    <property type="component" value="Unassembled WGS sequence"/>
</dbReference>
<evidence type="ECO:0000313" key="44">
    <source>
        <dbReference type="EMBL" id="HAE9330235.1"/>
    </source>
</evidence>
<evidence type="ECO:0000313" key="28">
    <source>
        <dbReference type="EMBL" id="EDC6721727.1"/>
    </source>
</evidence>
<dbReference type="EMBL" id="DAAQTK010000002">
    <property type="protein sequence ID" value="HAE0782660.1"/>
    <property type="molecule type" value="Genomic_DNA"/>
</dbReference>
<dbReference type="EMBL" id="AAGJXF010000041">
    <property type="protein sequence ID" value="EBO8726688.1"/>
    <property type="molecule type" value="Genomic_DNA"/>
</dbReference>
<dbReference type="EMBL" id="AAKSCW010000056">
    <property type="protein sequence ID" value="ECV3153009.1"/>
    <property type="molecule type" value="Genomic_DNA"/>
</dbReference>
<evidence type="ECO:0000313" key="6">
    <source>
        <dbReference type="EMBL" id="EBO8726688.1"/>
    </source>
</evidence>
<evidence type="ECO:0000313" key="42">
    <source>
        <dbReference type="EMBL" id="HAE4145975.1"/>
    </source>
</evidence>
<dbReference type="EMBL" id="DAARVT010000031">
    <property type="protein sequence ID" value="HAE4145975.1"/>
    <property type="molecule type" value="Genomic_DNA"/>
</dbReference>
<dbReference type="GO" id="GO:0003677">
    <property type="term" value="F:DNA binding"/>
    <property type="evidence" value="ECO:0007669"/>
    <property type="project" value="InterPro"/>
</dbReference>
<evidence type="ECO:0000313" key="4">
    <source>
        <dbReference type="EMBL" id="EBM9178800.1"/>
    </source>
</evidence>
<dbReference type="EMBL" id="AALCUX010000028">
    <property type="protein sequence ID" value="ECY3346969.1"/>
    <property type="molecule type" value="Genomic_DNA"/>
</dbReference>
<dbReference type="EMBL" id="AALNLT010000125">
    <property type="protein sequence ID" value="EDB4303243.1"/>
    <property type="molecule type" value="Genomic_DNA"/>
</dbReference>
<reference evidence="31" key="7">
    <citation type="submission" date="2019-10" db="EMBL/GenBank/DDBJ databases">
        <authorList>
            <person name="Ashton P.M."/>
            <person name="Dallman T."/>
            <person name="Nair S."/>
            <person name="De Pinna E."/>
            <person name="Peters T."/>
            <person name="Grant K."/>
        </authorList>
    </citation>
    <scope>NUCLEOTIDE SEQUENCE</scope>
    <source>
        <strain evidence="7">160770</strain>
        <strain evidence="11">197101</strain>
        <strain evidence="10">319650</strain>
        <strain evidence="8">401701</strain>
        <strain evidence="24">56964</strain>
        <strain evidence="3">758106</strain>
        <strain evidence="31">818883</strain>
    </source>
</reference>
<keyword evidence="1" id="KW-1133">Transmembrane helix</keyword>
<dbReference type="EMBL" id="AAMCZA010000053">
    <property type="protein sequence ID" value="EDG0899550.1"/>
    <property type="molecule type" value="Genomic_DNA"/>
</dbReference>
<dbReference type="EMBL" id="DAAQUD010000025">
    <property type="protein sequence ID" value="HAE0882879.1"/>
    <property type="molecule type" value="Genomic_DNA"/>
</dbReference>
<evidence type="ECO:0000313" key="3">
    <source>
        <dbReference type="EMBL" id="EBG8089527.1"/>
    </source>
</evidence>
<dbReference type="EMBL" id="DAAQWK010000003">
    <property type="protein sequence ID" value="HAE1153827.1"/>
    <property type="molecule type" value="Genomic_DNA"/>
</dbReference>
<evidence type="ECO:0000313" key="39">
    <source>
        <dbReference type="EMBL" id="HAE1153827.1"/>
    </source>
</evidence>
<evidence type="ECO:0000313" key="51">
    <source>
        <dbReference type="Proteomes" id="UP000322618"/>
    </source>
</evidence>
<evidence type="ECO:0000313" key="14">
    <source>
        <dbReference type="EMBL" id="ECT3328274.1"/>
    </source>
</evidence>
<evidence type="ECO:0000313" key="11">
    <source>
        <dbReference type="EMBL" id="ECG5543698.1"/>
    </source>
</evidence>
<dbReference type="RefSeq" id="WP_001276202.1">
    <property type="nucleotide sequence ID" value="NZ_CP029039.1"/>
</dbReference>